<protein>
    <submittedName>
        <fullName evidence="1">Uncharacterized protein</fullName>
    </submittedName>
</protein>
<organism evidence="1 2">
    <name type="scientific">Pseudacidovorax intermedius</name>
    <dbReference type="NCBI Taxonomy" id="433924"/>
    <lineage>
        <taxon>Bacteria</taxon>
        <taxon>Pseudomonadati</taxon>
        <taxon>Pseudomonadota</taxon>
        <taxon>Betaproteobacteria</taxon>
        <taxon>Burkholderiales</taxon>
        <taxon>Comamonadaceae</taxon>
        <taxon>Pseudacidovorax</taxon>
    </lineage>
</organism>
<dbReference type="AlphaFoldDB" id="A0A147GPG6"/>
<accession>A0A147GPG6</accession>
<dbReference type="EMBL" id="LDSL01000132">
    <property type="protein sequence ID" value="KTT15858.1"/>
    <property type="molecule type" value="Genomic_DNA"/>
</dbReference>
<name>A0A147GPG6_9BURK</name>
<sequence>MREQDGGEAVTEYQQRTVIVPDALIAQVRGLVVLIAGEGQAGFCPRRVLQGASTWWLSSGPIEAAMVPLIEDPAAMHAACVEAGAPTTLAQCKQLLAACIVDPRTGDDLPAVLAEHGMQYAPDPES</sequence>
<evidence type="ECO:0000313" key="2">
    <source>
        <dbReference type="Proteomes" id="UP000072741"/>
    </source>
</evidence>
<proteinExistence type="predicted"/>
<dbReference type="Proteomes" id="UP000072741">
    <property type="component" value="Unassembled WGS sequence"/>
</dbReference>
<evidence type="ECO:0000313" key="1">
    <source>
        <dbReference type="EMBL" id="KTT15858.1"/>
    </source>
</evidence>
<reference evidence="1 2" key="1">
    <citation type="journal article" date="2016" name="Front. Microbiol.">
        <title>Genomic Resource of Rice Seed Associated Bacteria.</title>
        <authorList>
            <person name="Midha S."/>
            <person name="Bansal K."/>
            <person name="Sharma S."/>
            <person name="Kumar N."/>
            <person name="Patil P.P."/>
            <person name="Chaudhry V."/>
            <person name="Patil P.B."/>
        </authorList>
    </citation>
    <scope>NUCLEOTIDE SEQUENCE [LARGE SCALE GENOMIC DNA]</scope>
    <source>
        <strain evidence="1 2">NS331</strain>
    </source>
</reference>
<comment type="caution">
    <text evidence="1">The sequence shown here is derived from an EMBL/GenBank/DDBJ whole genome shotgun (WGS) entry which is preliminary data.</text>
</comment>
<keyword evidence="2" id="KW-1185">Reference proteome</keyword>
<gene>
    <name evidence="1" type="ORF">NS331_19565</name>
</gene>